<gene>
    <name evidence="1" type="ORF">GC096_03765</name>
</gene>
<accession>A0ABX1X421</accession>
<sequence>MLDKQKLLQWIDDQCDVYSANPEVGDCREDIARFKGSLEMVSKLRSRIEAGNFDLPFNGTQGSEGQNHTNEQYVELALKYSLAIDQISIAVEALLKVQSGIYDCDVSPIVEQALKEIGNDE</sequence>
<proteinExistence type="predicted"/>
<reference evidence="1 2" key="1">
    <citation type="submission" date="2019-10" db="EMBL/GenBank/DDBJ databases">
        <title>Description of Paenibacillus humi sp. nov.</title>
        <authorList>
            <person name="Carlier A."/>
            <person name="Qi S."/>
        </authorList>
    </citation>
    <scope>NUCLEOTIDE SEQUENCE [LARGE SCALE GENOMIC DNA]</scope>
    <source>
        <strain evidence="1 2">LMG 31461</strain>
    </source>
</reference>
<name>A0ABX1X421_9BACL</name>
<organism evidence="1 2">
    <name type="scientific">Paenibacillus plantarum</name>
    <dbReference type="NCBI Taxonomy" id="2654975"/>
    <lineage>
        <taxon>Bacteria</taxon>
        <taxon>Bacillati</taxon>
        <taxon>Bacillota</taxon>
        <taxon>Bacilli</taxon>
        <taxon>Bacillales</taxon>
        <taxon>Paenibacillaceae</taxon>
        <taxon>Paenibacillus</taxon>
    </lineage>
</organism>
<dbReference type="RefSeq" id="WP_171628970.1">
    <property type="nucleotide sequence ID" value="NZ_WHNY01000009.1"/>
</dbReference>
<dbReference type="EMBL" id="WHNY01000009">
    <property type="protein sequence ID" value="NOU63163.1"/>
    <property type="molecule type" value="Genomic_DNA"/>
</dbReference>
<evidence type="ECO:0000313" key="1">
    <source>
        <dbReference type="EMBL" id="NOU63163.1"/>
    </source>
</evidence>
<dbReference type="Proteomes" id="UP000653578">
    <property type="component" value="Unassembled WGS sequence"/>
</dbReference>
<protein>
    <submittedName>
        <fullName evidence="1">Uncharacterized protein</fullName>
    </submittedName>
</protein>
<keyword evidence="2" id="KW-1185">Reference proteome</keyword>
<evidence type="ECO:0000313" key="2">
    <source>
        <dbReference type="Proteomes" id="UP000653578"/>
    </source>
</evidence>
<comment type="caution">
    <text evidence="1">The sequence shown here is derived from an EMBL/GenBank/DDBJ whole genome shotgun (WGS) entry which is preliminary data.</text>
</comment>